<comment type="caution">
    <text evidence="8">The sequence shown here is derived from an EMBL/GenBank/DDBJ whole genome shotgun (WGS) entry which is preliminary data.</text>
</comment>
<dbReference type="PROSITE" id="PS50103">
    <property type="entry name" value="ZF_C3H1"/>
    <property type="match status" value="2"/>
</dbReference>
<dbReference type="InterPro" id="IPR043502">
    <property type="entry name" value="DNA/RNA_pol_sf"/>
</dbReference>
<evidence type="ECO:0000256" key="2">
    <source>
        <dbReference type="ARBA" id="ARBA00022771"/>
    </source>
</evidence>
<dbReference type="GO" id="GO:0015074">
    <property type="term" value="P:DNA integration"/>
    <property type="evidence" value="ECO:0007669"/>
    <property type="project" value="InterPro"/>
</dbReference>
<keyword evidence="2 4" id="KW-0863">Zinc-finger</keyword>
<feature type="domain" description="Integrase catalytic" evidence="7">
    <location>
        <begin position="1107"/>
        <end position="1280"/>
    </location>
</feature>
<evidence type="ECO:0000256" key="1">
    <source>
        <dbReference type="ARBA" id="ARBA00022723"/>
    </source>
</evidence>
<dbReference type="SMART" id="SM00356">
    <property type="entry name" value="ZnF_C3H1"/>
    <property type="match status" value="2"/>
</dbReference>
<dbReference type="Pfam" id="PF05380">
    <property type="entry name" value="Peptidase_A17"/>
    <property type="match status" value="1"/>
</dbReference>
<evidence type="ECO:0000256" key="3">
    <source>
        <dbReference type="ARBA" id="ARBA00022833"/>
    </source>
</evidence>
<feature type="domain" description="C3H1-type" evidence="6">
    <location>
        <begin position="190"/>
        <end position="218"/>
    </location>
</feature>
<gene>
    <name evidence="8" type="ORF">FOZ60_010214</name>
</gene>
<feature type="zinc finger region" description="C3H1-type" evidence="4">
    <location>
        <begin position="126"/>
        <end position="154"/>
    </location>
</feature>
<dbReference type="SUPFAM" id="SSF90229">
    <property type="entry name" value="CCCH zinc finger"/>
    <property type="match status" value="2"/>
</dbReference>
<evidence type="ECO:0000313" key="8">
    <source>
        <dbReference type="EMBL" id="KAF4682714.1"/>
    </source>
</evidence>
<dbReference type="Proteomes" id="UP000541610">
    <property type="component" value="Unassembled WGS sequence"/>
</dbReference>
<proteinExistence type="predicted"/>
<dbReference type="InterPro" id="IPR036855">
    <property type="entry name" value="Znf_CCCH_sf"/>
</dbReference>
<dbReference type="SUPFAM" id="SSF56672">
    <property type="entry name" value="DNA/RNA polymerases"/>
    <property type="match status" value="1"/>
</dbReference>
<evidence type="ECO:0008006" key="10">
    <source>
        <dbReference type="Google" id="ProtNLM"/>
    </source>
</evidence>
<dbReference type="Pfam" id="PF00642">
    <property type="entry name" value="zf-CCCH"/>
    <property type="match status" value="1"/>
</dbReference>
<dbReference type="InterPro" id="IPR036397">
    <property type="entry name" value="RNaseH_sf"/>
</dbReference>
<dbReference type="InterPro" id="IPR000571">
    <property type="entry name" value="Znf_CCCH"/>
</dbReference>
<keyword evidence="3 4" id="KW-0862">Zinc</keyword>
<dbReference type="GO" id="GO:0008270">
    <property type="term" value="F:zinc ion binding"/>
    <property type="evidence" value="ECO:0007669"/>
    <property type="project" value="UniProtKB-KW"/>
</dbReference>
<dbReference type="InterPro" id="IPR050951">
    <property type="entry name" value="Retrovirus_Pol_polyprotein"/>
</dbReference>
<feature type="zinc finger region" description="C3H1-type" evidence="4">
    <location>
        <begin position="190"/>
        <end position="218"/>
    </location>
</feature>
<evidence type="ECO:0000259" key="6">
    <source>
        <dbReference type="PROSITE" id="PS50103"/>
    </source>
</evidence>
<evidence type="ECO:0000313" key="9">
    <source>
        <dbReference type="Proteomes" id="UP000541610"/>
    </source>
</evidence>
<accession>A0A7J6NG40</accession>
<dbReference type="Gene3D" id="4.10.1000.10">
    <property type="entry name" value="Zinc finger, CCCH-type"/>
    <property type="match status" value="1"/>
</dbReference>
<evidence type="ECO:0000256" key="5">
    <source>
        <dbReference type="SAM" id="MobiDB-lite"/>
    </source>
</evidence>
<dbReference type="SUPFAM" id="SSF53098">
    <property type="entry name" value="Ribonuclease H-like"/>
    <property type="match status" value="1"/>
</dbReference>
<reference evidence="8 9" key="1">
    <citation type="submission" date="2020-04" db="EMBL/GenBank/DDBJ databases">
        <title>Perkinsus olseni comparative genomics.</title>
        <authorList>
            <person name="Bogema D.R."/>
        </authorList>
    </citation>
    <scope>NUCLEOTIDE SEQUENCE [LARGE SCALE GENOMIC DNA]</scope>
    <source>
        <strain evidence="8">00978-12</strain>
    </source>
</reference>
<organism evidence="8 9">
    <name type="scientific">Perkinsus olseni</name>
    <name type="common">Perkinsus atlanticus</name>
    <dbReference type="NCBI Taxonomy" id="32597"/>
    <lineage>
        <taxon>Eukaryota</taxon>
        <taxon>Sar</taxon>
        <taxon>Alveolata</taxon>
        <taxon>Perkinsozoa</taxon>
        <taxon>Perkinsea</taxon>
        <taxon>Perkinsida</taxon>
        <taxon>Perkinsidae</taxon>
        <taxon>Perkinsus</taxon>
    </lineage>
</organism>
<dbReference type="OrthoDB" id="10055784at2759"/>
<keyword evidence="1 4" id="KW-0479">Metal-binding</keyword>
<dbReference type="Pfam" id="PF00078">
    <property type="entry name" value="RVT_1"/>
    <property type="match status" value="1"/>
</dbReference>
<dbReference type="InterPro" id="IPR043128">
    <property type="entry name" value="Rev_trsase/Diguanyl_cyclase"/>
</dbReference>
<dbReference type="InterPro" id="IPR012337">
    <property type="entry name" value="RNaseH-like_sf"/>
</dbReference>
<dbReference type="Pfam" id="PF17921">
    <property type="entry name" value="Integrase_H2C2"/>
    <property type="match status" value="1"/>
</dbReference>
<dbReference type="Gene3D" id="3.30.420.10">
    <property type="entry name" value="Ribonuclease H-like superfamily/Ribonuclease H"/>
    <property type="match status" value="1"/>
</dbReference>
<dbReference type="PROSITE" id="PS50994">
    <property type="entry name" value="INTEGRASE"/>
    <property type="match status" value="1"/>
</dbReference>
<name>A0A7J6NG40_PEROL</name>
<evidence type="ECO:0000259" key="7">
    <source>
        <dbReference type="PROSITE" id="PS50994"/>
    </source>
</evidence>
<protein>
    <recommendedName>
        <fullName evidence="10">Reverse transcriptase</fullName>
    </recommendedName>
</protein>
<dbReference type="InterPro" id="IPR000477">
    <property type="entry name" value="RT_dom"/>
</dbReference>
<dbReference type="Gene3D" id="3.10.10.10">
    <property type="entry name" value="HIV Type 1 Reverse Transcriptase, subunit A, domain 1"/>
    <property type="match status" value="1"/>
</dbReference>
<feature type="region of interest" description="Disordered" evidence="5">
    <location>
        <begin position="165"/>
        <end position="186"/>
    </location>
</feature>
<evidence type="ECO:0000256" key="4">
    <source>
        <dbReference type="PROSITE-ProRule" id="PRU00723"/>
    </source>
</evidence>
<dbReference type="GO" id="GO:0003676">
    <property type="term" value="F:nucleic acid binding"/>
    <property type="evidence" value="ECO:0007669"/>
    <property type="project" value="InterPro"/>
</dbReference>
<sequence length="1469" mass="164344">MIQWRPEWRICLSRDYQLMRSGKDSMKPTYLCFLAQKPGETPTQFAQRVEIQARLMKVAASRHIDDEDIAAKFRESLRDDLREKIEGYFGPRYADLEETREAAEYFESKIQTRNAAARSSPKTDATTKKIPCRVFTAGKYCRFGTKCHFSHDRNIAATFSHGTGQSEVVRPAPSVGVNPSKSTGGVDQAAKSSKICYRYYVTGQCSRGDQCPYPHSAPATNTTTNVAKSQPSTAAADGSVDIDSCGAILYDHNNCKPLTADIRITYGYSKPNVAAKALIDTGSTVNICSLSWIETNGIASCECNTNEASLLYPLSGCIFASRVRVQGLWLQAGTDLRGDPAELSSSDGLLPSSCGAVFEPTPTIICEDDVDSRKNESILFSDSMPLRRIVDDRNRNTFHYQLDDLPWSSDRRPFNNRREVEARFRSLEKSLSPSQHIQVQDAFWELIASGTVEVCKEPSGIKSYVPINPVFRDVTISSTTPCRLTVDARRTNEFIRLGSCEGATPITSNLMQWRLAPNVVSLDLSKAYHSITLSPKASDFCGGFLYGVYFRWKRLPFGLRCSSACLHQALYPLLKPFYKRCSLYQYVDDLGLASASVSTLLENEDVITKVLNGAGFALQSKKRISSFQSDGVFKQFGYQWVICNDDHQEHCDHILCKLPPDLSGAQVIPTTRRMLSSAYGKWYDPIGLFPAVATRARMNLREAYNEDPAWDSPIDPKHTKAFIKWCRSVDDGPRIALPRALNAKELFMYCDSSNSAWACQAFCPAYAGNDTGTHSDEVIYPLRGTGSVYGVAMTSWSIPKKELYCLYKACELMLSIDAIVNKQKKEPKGQRSWCILSDSAIAIYRLKAKNSKCQLTPLETRWLEFIREACVKKGWKVVHVQSERNLADAPSRGLLPLGPFEVKLSEVRQMLSGTPVVQYCPDDPDTTESESPAIVAAISAEAEDADQSDGDGPQGLPVDHAAIKKHQQDDPILKEIREWHNRGQKWSLSFKLPRSFLEREGPLYKLSDDDGLLYRTTLVNTEGEVLPRIAIGHGGHATNDYINTIIDAAHDKYFHLGYPKLAEIIGAVYYTRHLHTAVKRRLSTCDACQRVHAHIKHKRRLGRVRFKGTAPGQVLAVDHMSMTDGKSDSHPNRIFRAIISITCGVTGFTWLRATFSLTIAELIHHLEVLFGDFGAPRILVFDGYAVNTPWLSTNQSQRLKKWASELGIIIVTLPPHGGPYAGWYERKHQFVRHALQVSSLTGAPLDSWPAQLPHIQLALNATPYGKGSDLSPLHILYSNCGRLPTDPIGDNDEAVKAGVSHLINPAEQSFLQQLHRDNASSFKLKFADYCEHWSKIKEAQQVAYQRRYGARPSKDVVTGDMVLVYSPSGHRMIPNFVGPYKVREILSNSTCRLEISDKGKKSISEVQLLANVVPYRIRDEDEDVMSWIQCCKCKVWHEVSELLFHRFKARFVCAYINKRCGGPQDHTAV</sequence>
<dbReference type="PANTHER" id="PTHR37984">
    <property type="entry name" value="PROTEIN CBG26694"/>
    <property type="match status" value="1"/>
</dbReference>
<dbReference type="InterPro" id="IPR008042">
    <property type="entry name" value="Retrotrans_Pao"/>
</dbReference>
<dbReference type="InterPro" id="IPR041588">
    <property type="entry name" value="Integrase_H2C2"/>
</dbReference>
<dbReference type="PANTHER" id="PTHR37984:SF5">
    <property type="entry name" value="PROTEIN NYNRIN-LIKE"/>
    <property type="match status" value="1"/>
</dbReference>
<feature type="domain" description="C3H1-type" evidence="6">
    <location>
        <begin position="126"/>
        <end position="154"/>
    </location>
</feature>
<dbReference type="InterPro" id="IPR001584">
    <property type="entry name" value="Integrase_cat-core"/>
</dbReference>
<dbReference type="EMBL" id="JABANP010000412">
    <property type="protein sequence ID" value="KAF4682714.1"/>
    <property type="molecule type" value="Genomic_DNA"/>
</dbReference>
<dbReference type="Gene3D" id="3.30.70.270">
    <property type="match status" value="1"/>
</dbReference>